<accession>A0A9Q4PYK4</accession>
<dbReference type="InterPro" id="IPR024747">
    <property type="entry name" value="Pyridox_Oxase-rel"/>
</dbReference>
<name>A0A9Q4PYK4_9EURY</name>
<organism evidence="1 2">
    <name type="scientific">Methanogenium marinum</name>
    <dbReference type="NCBI Taxonomy" id="348610"/>
    <lineage>
        <taxon>Archaea</taxon>
        <taxon>Methanobacteriati</taxon>
        <taxon>Methanobacteriota</taxon>
        <taxon>Stenosarchaea group</taxon>
        <taxon>Methanomicrobia</taxon>
        <taxon>Methanomicrobiales</taxon>
        <taxon>Methanomicrobiaceae</taxon>
        <taxon>Methanogenium</taxon>
    </lineage>
</organism>
<dbReference type="AlphaFoldDB" id="A0A9Q4PYK4"/>
<comment type="caution">
    <text evidence="1">The sequence shown here is derived from an EMBL/GenBank/DDBJ whole genome shotgun (WGS) entry which is preliminary data.</text>
</comment>
<dbReference type="Pfam" id="PF12900">
    <property type="entry name" value="Pyridox_ox_2"/>
    <property type="match status" value="1"/>
</dbReference>
<dbReference type="InterPro" id="IPR012349">
    <property type="entry name" value="Split_barrel_FMN-bd"/>
</dbReference>
<keyword evidence="2" id="KW-1185">Reference proteome</keyword>
<evidence type="ECO:0000313" key="2">
    <source>
        <dbReference type="Proteomes" id="UP001143747"/>
    </source>
</evidence>
<sequence length="158" mass="18307">MDLMKIPRMTKPEYDSLIERQYISRIAFAGTEHPYIAPFMYVFDKNYLYFLSTKYGRKMEYFSANPQVSVEIEEYLPDLSSFTFVSLQGKIEEVKDPARKKDVRKQFVAMMARHRLSPRVLSALGYGPDDPPEIIINGERSAVWKLVDVKDIVALKNG</sequence>
<dbReference type="SUPFAM" id="SSF50475">
    <property type="entry name" value="FMN-binding split barrel"/>
    <property type="match status" value="1"/>
</dbReference>
<dbReference type="EMBL" id="JAKELO010000002">
    <property type="protein sequence ID" value="MDE4908142.1"/>
    <property type="molecule type" value="Genomic_DNA"/>
</dbReference>
<protein>
    <submittedName>
        <fullName evidence="1">Pyridoxamine 5'-phosphate oxidase family protein</fullName>
    </submittedName>
</protein>
<dbReference type="Proteomes" id="UP001143747">
    <property type="component" value="Unassembled WGS sequence"/>
</dbReference>
<proteinExistence type="predicted"/>
<evidence type="ECO:0000313" key="1">
    <source>
        <dbReference type="EMBL" id="MDE4908142.1"/>
    </source>
</evidence>
<gene>
    <name evidence="1" type="ORF">L0665_05910</name>
</gene>
<dbReference type="Gene3D" id="2.30.110.10">
    <property type="entry name" value="Electron Transport, Fmn-binding Protein, Chain A"/>
    <property type="match status" value="1"/>
</dbReference>
<reference evidence="1" key="1">
    <citation type="submission" date="2022-01" db="EMBL/GenBank/DDBJ databases">
        <title>Draft genome of Methanogenium marinum DSM 15558.</title>
        <authorList>
            <person name="Chen S.-C."/>
            <person name="You Y.-T."/>
        </authorList>
    </citation>
    <scope>NUCLEOTIDE SEQUENCE</scope>
    <source>
        <strain evidence="1">DSM 15558</strain>
    </source>
</reference>
<dbReference type="RefSeq" id="WP_274924778.1">
    <property type="nucleotide sequence ID" value="NZ_JAKELO010000002.1"/>
</dbReference>